<proteinExistence type="predicted"/>
<evidence type="ECO:0000256" key="1">
    <source>
        <dbReference type="SAM" id="MobiDB-lite"/>
    </source>
</evidence>
<dbReference type="InterPro" id="IPR003428">
    <property type="entry name" value="MAM33"/>
</dbReference>
<dbReference type="GeneID" id="14495256"/>
<name>I2H1M4_HENB6</name>
<organism evidence="2 3">
    <name type="scientific">Henningerozyma blattae (strain ATCC 34711 / CBS 6284 / DSM 70876 / NBRC 10599 / NRRL Y-10934 / UCD 77-7)</name>
    <name type="common">Yeast</name>
    <name type="synonym">Tetrapisispora blattae</name>
    <dbReference type="NCBI Taxonomy" id="1071380"/>
    <lineage>
        <taxon>Eukaryota</taxon>
        <taxon>Fungi</taxon>
        <taxon>Dikarya</taxon>
        <taxon>Ascomycota</taxon>
        <taxon>Saccharomycotina</taxon>
        <taxon>Saccharomycetes</taxon>
        <taxon>Saccharomycetales</taxon>
        <taxon>Saccharomycetaceae</taxon>
        <taxon>Henningerozyma</taxon>
    </lineage>
</organism>
<dbReference type="PANTHER" id="PTHR10826">
    <property type="entry name" value="COMPLEMENT COMPONENT 1"/>
    <property type="match status" value="1"/>
</dbReference>
<feature type="region of interest" description="Disordered" evidence="1">
    <location>
        <begin position="98"/>
        <end position="120"/>
    </location>
</feature>
<dbReference type="HOGENOM" id="CLU_072692_0_1_1"/>
<dbReference type="PANTHER" id="PTHR10826:SF1">
    <property type="entry name" value="COMPLEMENT COMPONENT 1 Q SUBCOMPONENT-BINDING PROTEIN, MITOCHONDRIAL"/>
    <property type="match status" value="1"/>
</dbReference>
<evidence type="ECO:0000313" key="3">
    <source>
        <dbReference type="Proteomes" id="UP000002866"/>
    </source>
</evidence>
<feature type="compositionally biased region" description="Polar residues" evidence="1">
    <location>
        <begin position="99"/>
        <end position="120"/>
    </location>
</feature>
<dbReference type="Proteomes" id="UP000002866">
    <property type="component" value="Chromosome 3"/>
</dbReference>
<dbReference type="OMA" id="CEYMMSK"/>
<dbReference type="Pfam" id="PF02330">
    <property type="entry name" value="MAM33"/>
    <property type="match status" value="1"/>
</dbReference>
<dbReference type="RefSeq" id="XP_004179795.1">
    <property type="nucleotide sequence ID" value="XM_004179747.1"/>
</dbReference>
<dbReference type="AlphaFoldDB" id="I2H1M4"/>
<gene>
    <name evidence="2" type="primary">TBLA0C04800</name>
    <name evidence="2" type="ORF">TBLA_0C04800</name>
</gene>
<dbReference type="EMBL" id="HE806318">
    <property type="protein sequence ID" value="CCH60276.1"/>
    <property type="molecule type" value="Genomic_DNA"/>
</dbReference>
<protein>
    <recommendedName>
        <fullName evidence="4">Mitochondrial acidic protein MAM33</fullName>
    </recommendedName>
</protein>
<dbReference type="InterPro" id="IPR036561">
    <property type="entry name" value="MAM33_sf"/>
</dbReference>
<dbReference type="Gene3D" id="3.10.280.10">
    <property type="entry name" value="Mitochondrial glycoprotein"/>
    <property type="match status" value="1"/>
</dbReference>
<dbReference type="GO" id="GO:0009060">
    <property type="term" value="P:aerobic respiration"/>
    <property type="evidence" value="ECO:0007669"/>
    <property type="project" value="EnsemblFungi"/>
</dbReference>
<dbReference type="FunCoup" id="I2H1M4">
    <property type="interactions" value="605"/>
</dbReference>
<reference evidence="2 3" key="1">
    <citation type="journal article" date="2011" name="Proc. Natl. Acad. Sci. U.S.A.">
        <title>Evolutionary erosion of yeast sex chromosomes by mating-type switching accidents.</title>
        <authorList>
            <person name="Gordon J.L."/>
            <person name="Armisen D."/>
            <person name="Proux-Wera E."/>
            <person name="Oheigeartaigh S.S."/>
            <person name="Byrne K.P."/>
            <person name="Wolfe K.H."/>
        </authorList>
    </citation>
    <scope>NUCLEOTIDE SEQUENCE [LARGE SCALE GENOMIC DNA]</scope>
    <source>
        <strain evidence="3">ATCC 34711 / CBS 6284 / DSM 70876 / NBRC 10599 / NRRL Y-10934 / UCD 77-7</strain>
    </source>
</reference>
<dbReference type="GO" id="GO:0097177">
    <property type="term" value="F:mitochondrial ribosome binding"/>
    <property type="evidence" value="ECO:0007669"/>
    <property type="project" value="EnsemblFungi"/>
</dbReference>
<sequence>MNQSRCFSYSAINFNHTSQKVGQILNSEIKVETELSDEQNNIENDSFNDYLNKFNFKVIESPKKNLAQIERSFDNDNETIKIFFDVAQVANLPYDAQMMENNNPNTESPSAMESNENNSEPLNDDFDSMADNFANVKVVVLKNKLDSAVSFELLMNLDEGSFFIDSVTPFDSIDDALNESAEVELKRELTYQGPPFSNLDSDLQDALEIYLENRGINEELATFIGSYSEFKENNEYISWLKQMEQFFN</sequence>
<dbReference type="KEGG" id="tbl:TBLA_0C04800"/>
<keyword evidence="3" id="KW-1185">Reference proteome</keyword>
<dbReference type="SUPFAM" id="SSF54529">
    <property type="entry name" value="Mitochondrial glycoprotein MAM33-like"/>
    <property type="match status" value="1"/>
</dbReference>
<evidence type="ECO:0008006" key="4">
    <source>
        <dbReference type="Google" id="ProtNLM"/>
    </source>
</evidence>
<dbReference type="OrthoDB" id="278212at2759"/>
<accession>I2H1M4</accession>
<dbReference type="eggNOG" id="KOG2536">
    <property type="taxonomic scope" value="Eukaryota"/>
</dbReference>
<dbReference type="InParanoid" id="I2H1M4"/>
<dbReference type="STRING" id="1071380.I2H1M4"/>
<dbReference type="GO" id="GO:1902775">
    <property type="term" value="P:mitochondrial large ribosomal subunit assembly"/>
    <property type="evidence" value="ECO:0007669"/>
    <property type="project" value="EnsemblFungi"/>
</dbReference>
<dbReference type="GO" id="GO:0042256">
    <property type="term" value="P:cytosolic ribosome assembly"/>
    <property type="evidence" value="ECO:0007669"/>
    <property type="project" value="TreeGrafter"/>
</dbReference>
<dbReference type="GO" id="GO:0005759">
    <property type="term" value="C:mitochondrial matrix"/>
    <property type="evidence" value="ECO:0007669"/>
    <property type="project" value="EnsemblFungi"/>
</dbReference>
<evidence type="ECO:0000313" key="2">
    <source>
        <dbReference type="EMBL" id="CCH60276.1"/>
    </source>
</evidence>